<dbReference type="AlphaFoldDB" id="A0A0F4YHD8"/>
<sequence length="97" mass="10956">NYNDIVRRTVFLEIETIFLSDRPMEHEYLFNKTDIATGIGYCSSSFASASVHMHVTTDPHGRYLVDLSLSGTISSAGCIDRWPDCILAVTEYCVVYR</sequence>
<proteinExistence type="predicted"/>
<keyword evidence="2" id="KW-1185">Reference proteome</keyword>
<dbReference type="GeneID" id="25321013"/>
<feature type="non-terminal residue" evidence="1">
    <location>
        <position position="1"/>
    </location>
</feature>
<name>A0A0F4YHD8_RASE3</name>
<reference evidence="1 2" key="1">
    <citation type="submission" date="2015-04" db="EMBL/GenBank/DDBJ databases">
        <authorList>
            <person name="Heijne W.H."/>
            <person name="Fedorova N.D."/>
            <person name="Nierman W.C."/>
            <person name="Vollebregt A.W."/>
            <person name="Zhao Z."/>
            <person name="Wu L."/>
            <person name="Kumar M."/>
            <person name="Stam H."/>
            <person name="van den Berg M.A."/>
            <person name="Pel H.J."/>
        </authorList>
    </citation>
    <scope>NUCLEOTIDE SEQUENCE [LARGE SCALE GENOMIC DNA]</scope>
    <source>
        <strain evidence="1 2">CBS 393.64</strain>
    </source>
</reference>
<organism evidence="1 2">
    <name type="scientific">Rasamsonia emersonii (strain ATCC 16479 / CBS 393.64 / IMI 116815)</name>
    <dbReference type="NCBI Taxonomy" id="1408163"/>
    <lineage>
        <taxon>Eukaryota</taxon>
        <taxon>Fungi</taxon>
        <taxon>Dikarya</taxon>
        <taxon>Ascomycota</taxon>
        <taxon>Pezizomycotina</taxon>
        <taxon>Eurotiomycetes</taxon>
        <taxon>Eurotiomycetidae</taxon>
        <taxon>Eurotiales</taxon>
        <taxon>Trichocomaceae</taxon>
        <taxon>Rasamsonia</taxon>
    </lineage>
</organism>
<protein>
    <submittedName>
        <fullName evidence="1">Uncharacterized protein</fullName>
    </submittedName>
</protein>
<gene>
    <name evidence="1" type="ORF">T310_8897</name>
</gene>
<evidence type="ECO:0000313" key="2">
    <source>
        <dbReference type="Proteomes" id="UP000053958"/>
    </source>
</evidence>
<comment type="caution">
    <text evidence="1">The sequence shown here is derived from an EMBL/GenBank/DDBJ whole genome shotgun (WGS) entry which is preliminary data.</text>
</comment>
<dbReference type="RefSeq" id="XP_013323923.1">
    <property type="nucleotide sequence ID" value="XM_013468469.1"/>
</dbReference>
<accession>A0A0F4YHD8</accession>
<dbReference type="Proteomes" id="UP000053958">
    <property type="component" value="Unassembled WGS sequence"/>
</dbReference>
<evidence type="ECO:0000313" key="1">
    <source>
        <dbReference type="EMBL" id="KKA17311.1"/>
    </source>
</evidence>
<dbReference type="EMBL" id="LASV01000671">
    <property type="protein sequence ID" value="KKA17311.1"/>
    <property type="molecule type" value="Genomic_DNA"/>
</dbReference>